<accession>A0A8X6QX15</accession>
<name>A0A8X6QX15_NEPPI</name>
<protein>
    <submittedName>
        <fullName evidence="2">Uncharacterized protein</fullName>
    </submittedName>
</protein>
<dbReference type="AlphaFoldDB" id="A0A8X6QX15"/>
<evidence type="ECO:0000313" key="3">
    <source>
        <dbReference type="Proteomes" id="UP000887013"/>
    </source>
</evidence>
<comment type="caution">
    <text evidence="2">The sequence shown here is derived from an EMBL/GenBank/DDBJ whole genome shotgun (WGS) entry which is preliminary data.</text>
</comment>
<organism evidence="2 3">
    <name type="scientific">Nephila pilipes</name>
    <name type="common">Giant wood spider</name>
    <name type="synonym">Nephila maculata</name>
    <dbReference type="NCBI Taxonomy" id="299642"/>
    <lineage>
        <taxon>Eukaryota</taxon>
        <taxon>Metazoa</taxon>
        <taxon>Ecdysozoa</taxon>
        <taxon>Arthropoda</taxon>
        <taxon>Chelicerata</taxon>
        <taxon>Arachnida</taxon>
        <taxon>Araneae</taxon>
        <taxon>Araneomorphae</taxon>
        <taxon>Entelegynae</taxon>
        <taxon>Araneoidea</taxon>
        <taxon>Nephilidae</taxon>
        <taxon>Nephila</taxon>
    </lineage>
</organism>
<sequence>MASKNPQSIRKKRSEAWVGDESPGHPSPTGNDYVTYLKEVITLKKKKKVPIKLGVKRMKTPGDDRNSRWLLRVQKFHFDTGNRTAARFFFGANFATFCNRVRISRAIRPKKVPLVWKDRGGPDGVVFASVVEIGPREIFRSSSNRRSYSKSTSRDFRKNTVRLSLGVAYFAVFCNPVPVPHTALSKKVLLVWKDLGYLDKAARGLQCKIGPIGKTETRRSRPCVVRGDRTVISPNGASGVWKRTIRSVVETDFGVTRAPSY</sequence>
<dbReference type="Proteomes" id="UP000887013">
    <property type="component" value="Unassembled WGS sequence"/>
</dbReference>
<dbReference type="EMBL" id="BMAW01038555">
    <property type="protein sequence ID" value="GFU52519.1"/>
    <property type="molecule type" value="Genomic_DNA"/>
</dbReference>
<feature type="region of interest" description="Disordered" evidence="1">
    <location>
        <begin position="1"/>
        <end position="31"/>
    </location>
</feature>
<reference evidence="2" key="1">
    <citation type="submission" date="2020-08" db="EMBL/GenBank/DDBJ databases">
        <title>Multicomponent nature underlies the extraordinary mechanical properties of spider dragline silk.</title>
        <authorList>
            <person name="Kono N."/>
            <person name="Nakamura H."/>
            <person name="Mori M."/>
            <person name="Yoshida Y."/>
            <person name="Ohtoshi R."/>
            <person name="Malay A.D."/>
            <person name="Moran D.A.P."/>
            <person name="Tomita M."/>
            <person name="Numata K."/>
            <person name="Arakawa K."/>
        </authorList>
    </citation>
    <scope>NUCLEOTIDE SEQUENCE</scope>
</reference>
<gene>
    <name evidence="2" type="ORF">NPIL_69591</name>
</gene>
<evidence type="ECO:0000313" key="2">
    <source>
        <dbReference type="EMBL" id="GFU52519.1"/>
    </source>
</evidence>
<proteinExistence type="predicted"/>
<evidence type="ECO:0000256" key="1">
    <source>
        <dbReference type="SAM" id="MobiDB-lite"/>
    </source>
</evidence>
<keyword evidence="3" id="KW-1185">Reference proteome</keyword>